<sequence length="211" mass="22965">MKAQDEVQVPYAVVSYSAFRTAVMECISAGGHPFIVIIHNFCGNDAWAELVTGVKKGLKELNFMDVQITGSTETNFQLKQSTVGLTVLGKKAMGGVEVPLNIKKQKVAVIGSPLVGEAVRDRPEEIASLHLFDSIAQISGVTLFPVGSKGILYELNQAFSENMNDRQVQTDVDIMKSSGPSTCFIAIYPKNLEDRIQSEAGSLFHPVQFEV</sequence>
<protein>
    <submittedName>
        <fullName evidence="1">ATP-binding protein</fullName>
    </submittedName>
</protein>
<organism evidence="1">
    <name type="scientific">Sporolactobacillus sp. Y61</name>
    <dbReference type="NCBI Taxonomy" id="3160863"/>
    <lineage>
        <taxon>Bacteria</taxon>
        <taxon>Bacillati</taxon>
        <taxon>Bacillota</taxon>
        <taxon>Bacilli</taxon>
        <taxon>Bacillales</taxon>
        <taxon>Sporolactobacillaceae</taxon>
        <taxon>Sporolactobacillus</taxon>
    </lineage>
</organism>
<dbReference type="AlphaFoldDB" id="A0AAU8IIM8"/>
<gene>
    <name evidence="1" type="ORF">ABNN70_05970</name>
</gene>
<keyword evidence="1" id="KW-0067">ATP-binding</keyword>
<dbReference type="RefSeq" id="WP_353949092.1">
    <property type="nucleotide sequence ID" value="NZ_CP159510.1"/>
</dbReference>
<dbReference type="GO" id="GO:0005524">
    <property type="term" value="F:ATP binding"/>
    <property type="evidence" value="ECO:0007669"/>
    <property type="project" value="UniProtKB-KW"/>
</dbReference>
<reference evidence="1" key="1">
    <citation type="submission" date="2024-06" db="EMBL/GenBank/DDBJ databases">
        <authorList>
            <person name="Fan A."/>
            <person name="Zhang F.Y."/>
            <person name="Zhang L."/>
        </authorList>
    </citation>
    <scope>NUCLEOTIDE SEQUENCE</scope>
    <source>
        <strain evidence="1">Y61</strain>
    </source>
</reference>
<proteinExistence type="predicted"/>
<dbReference type="EMBL" id="CP159510">
    <property type="protein sequence ID" value="XCJ18008.1"/>
    <property type="molecule type" value="Genomic_DNA"/>
</dbReference>
<evidence type="ECO:0000313" key="1">
    <source>
        <dbReference type="EMBL" id="XCJ18008.1"/>
    </source>
</evidence>
<accession>A0AAU8IIM8</accession>
<keyword evidence="1" id="KW-0547">Nucleotide-binding</keyword>
<name>A0AAU8IIM8_9BACL</name>